<dbReference type="GO" id="GO:0005524">
    <property type="term" value="F:ATP binding"/>
    <property type="evidence" value="ECO:0007669"/>
    <property type="project" value="UniProtKB-KW"/>
</dbReference>
<proteinExistence type="predicted"/>
<feature type="compositionally biased region" description="Low complexity" evidence="3">
    <location>
        <begin position="494"/>
        <end position="511"/>
    </location>
</feature>
<evidence type="ECO:0000313" key="6">
    <source>
        <dbReference type="Proteomes" id="UP000291259"/>
    </source>
</evidence>
<feature type="compositionally biased region" description="Polar residues" evidence="3">
    <location>
        <begin position="374"/>
        <end position="398"/>
    </location>
</feature>
<organism evidence="5 6">
    <name type="scientific">Agromyces protaetiae</name>
    <dbReference type="NCBI Taxonomy" id="2509455"/>
    <lineage>
        <taxon>Bacteria</taxon>
        <taxon>Bacillati</taxon>
        <taxon>Actinomycetota</taxon>
        <taxon>Actinomycetes</taxon>
        <taxon>Micrococcales</taxon>
        <taxon>Microbacteriaceae</taxon>
        <taxon>Agromyces</taxon>
    </lineage>
</organism>
<accession>A0A4P6FFH5</accession>
<dbReference type="InterPro" id="IPR027417">
    <property type="entry name" value="P-loop_NTPase"/>
</dbReference>
<keyword evidence="1" id="KW-0547">Nucleotide-binding</keyword>
<evidence type="ECO:0000313" key="5">
    <source>
        <dbReference type="EMBL" id="QAY72507.1"/>
    </source>
</evidence>
<evidence type="ECO:0000256" key="2">
    <source>
        <dbReference type="ARBA" id="ARBA00022840"/>
    </source>
</evidence>
<feature type="region of interest" description="Disordered" evidence="3">
    <location>
        <begin position="372"/>
        <end position="570"/>
    </location>
</feature>
<sequence length="570" mass="60180">MTELAVGVPTASQGADVSGRSVTGWWQHETVTTSSSSEMVGRQADLAWLEGLLDQAREGAPRTGLLGGEAGIGKTRLLAEFVGRLGPDVRVLAGQSVDLGDVASPYAPVKAALRTLVADLGAETVLDAVGPGRPALIALLPELAASDAERGASANGGPEAAGRLHEAIAVLLETVSRDRPTVLVIEDLHWIDAATLALLRFLMRALTSSRVLIVLTYRSEDVGRGHPVRGFLSEMERDRWVDRRELSRLTRPQVKKLAKLLQANAAGAAATGAAGESPADAVVDNVFRRSEGVPFFVEELVGIDECDDESALPDTLRDLLLVRYERLSDEAQALLRLVSTGGVRVSHALLESVFAGSPDDLDRAAREAVVGECSRSTATSTHSGTRSCARRSSPTSCRASGRASTPPTPRRTSGGRPRDRGGSPPRSPSTGSARTTPCGRSPRRSRRCAKHAAPRHTRPRRSSASGRSPSGTSCPTPRRSPAWTASSSWVVQPPTSATRARASGRSPSSRPRSPKLPTDRCTCRGSCATRRSCSAASANPGRSNSSATRSPASPRSTRPCPRCATCTPRS</sequence>
<evidence type="ECO:0000259" key="4">
    <source>
        <dbReference type="Pfam" id="PF13191"/>
    </source>
</evidence>
<dbReference type="Proteomes" id="UP000291259">
    <property type="component" value="Chromosome"/>
</dbReference>
<feature type="compositionally biased region" description="Low complexity" evidence="3">
    <location>
        <begin position="523"/>
        <end position="538"/>
    </location>
</feature>
<keyword evidence="6" id="KW-1185">Reference proteome</keyword>
<feature type="compositionally biased region" description="Low complexity" evidence="3">
    <location>
        <begin position="462"/>
        <end position="473"/>
    </location>
</feature>
<gene>
    <name evidence="5" type="ORF">ET445_03280</name>
</gene>
<dbReference type="AlphaFoldDB" id="A0A4P6FFH5"/>
<dbReference type="SUPFAM" id="SSF52540">
    <property type="entry name" value="P-loop containing nucleoside triphosphate hydrolases"/>
    <property type="match status" value="1"/>
</dbReference>
<dbReference type="EMBL" id="CP035491">
    <property type="protein sequence ID" value="QAY72507.1"/>
    <property type="molecule type" value="Genomic_DNA"/>
</dbReference>
<dbReference type="Pfam" id="PF13191">
    <property type="entry name" value="AAA_16"/>
    <property type="match status" value="1"/>
</dbReference>
<feature type="compositionally biased region" description="Low complexity" evidence="3">
    <location>
        <begin position="422"/>
        <end position="440"/>
    </location>
</feature>
<keyword evidence="2" id="KW-0067">ATP-binding</keyword>
<dbReference type="OrthoDB" id="5476461at2"/>
<feature type="compositionally biased region" description="Low complexity" evidence="3">
    <location>
        <begin position="400"/>
        <end position="415"/>
    </location>
</feature>
<feature type="domain" description="Orc1-like AAA ATPase" evidence="4">
    <location>
        <begin position="39"/>
        <end position="214"/>
    </location>
</feature>
<name>A0A4P6FFH5_9MICO</name>
<dbReference type="PANTHER" id="PTHR16305">
    <property type="entry name" value="TESTICULAR SOLUBLE ADENYLYL CYCLASE"/>
    <property type="match status" value="1"/>
</dbReference>
<dbReference type="InterPro" id="IPR041664">
    <property type="entry name" value="AAA_16"/>
</dbReference>
<protein>
    <recommendedName>
        <fullName evidence="4">Orc1-like AAA ATPase domain-containing protein</fullName>
    </recommendedName>
</protein>
<feature type="compositionally biased region" description="Basic residues" evidence="3">
    <location>
        <begin position="441"/>
        <end position="461"/>
    </location>
</feature>
<dbReference type="GO" id="GO:0004016">
    <property type="term" value="F:adenylate cyclase activity"/>
    <property type="evidence" value="ECO:0007669"/>
    <property type="project" value="TreeGrafter"/>
</dbReference>
<dbReference type="KEGG" id="agf:ET445_03280"/>
<evidence type="ECO:0000256" key="3">
    <source>
        <dbReference type="SAM" id="MobiDB-lite"/>
    </source>
</evidence>
<evidence type="ECO:0000256" key="1">
    <source>
        <dbReference type="ARBA" id="ARBA00022741"/>
    </source>
</evidence>
<dbReference type="GO" id="GO:0005737">
    <property type="term" value="C:cytoplasm"/>
    <property type="evidence" value="ECO:0007669"/>
    <property type="project" value="TreeGrafter"/>
</dbReference>
<feature type="compositionally biased region" description="Low complexity" evidence="3">
    <location>
        <begin position="545"/>
        <end position="570"/>
    </location>
</feature>
<dbReference type="PANTHER" id="PTHR16305:SF35">
    <property type="entry name" value="TRANSCRIPTIONAL ACTIVATOR DOMAIN"/>
    <property type="match status" value="1"/>
</dbReference>
<reference evidence="5 6" key="1">
    <citation type="submission" date="2019-01" db="EMBL/GenBank/DDBJ databases">
        <title>Genome sequencing of strain FW100M-8.</title>
        <authorList>
            <person name="Heo J."/>
            <person name="Kim S.-J."/>
            <person name="Kim J.-S."/>
            <person name="Hong S.-B."/>
            <person name="Kwon S.-W."/>
        </authorList>
    </citation>
    <scope>NUCLEOTIDE SEQUENCE [LARGE SCALE GENOMIC DNA]</scope>
    <source>
        <strain evidence="5 6">FW100M-8</strain>
    </source>
</reference>